<dbReference type="EMBL" id="MRZV01000766">
    <property type="protein sequence ID" value="PIK44618.1"/>
    <property type="molecule type" value="Genomic_DNA"/>
</dbReference>
<dbReference type="Pfam" id="PF24993">
    <property type="entry name" value="GNC1_N"/>
    <property type="match status" value="1"/>
</dbReference>
<name>A0A2G8K9C8_STIJA</name>
<dbReference type="GO" id="GO:0034198">
    <property type="term" value="P:cellular response to amino acid starvation"/>
    <property type="evidence" value="ECO:0007669"/>
    <property type="project" value="TreeGrafter"/>
</dbReference>
<dbReference type="GO" id="GO:0019887">
    <property type="term" value="F:protein kinase regulator activity"/>
    <property type="evidence" value="ECO:0007669"/>
    <property type="project" value="TreeGrafter"/>
</dbReference>
<dbReference type="STRING" id="307972.A0A2G8K9C8"/>
<organism evidence="3 4">
    <name type="scientific">Stichopus japonicus</name>
    <name type="common">Sea cucumber</name>
    <dbReference type="NCBI Taxonomy" id="307972"/>
    <lineage>
        <taxon>Eukaryota</taxon>
        <taxon>Metazoa</taxon>
        <taxon>Echinodermata</taxon>
        <taxon>Eleutherozoa</taxon>
        <taxon>Echinozoa</taxon>
        <taxon>Holothuroidea</taxon>
        <taxon>Aspidochirotacea</taxon>
        <taxon>Aspidochirotida</taxon>
        <taxon>Stichopodidae</taxon>
        <taxon>Apostichopus</taxon>
    </lineage>
</organism>
<comment type="caution">
    <text evidence="3">The sequence shown here is derived from an EMBL/GenBank/DDBJ whole genome shotgun (WGS) entry which is preliminary data.</text>
</comment>
<keyword evidence="1" id="KW-0677">Repeat</keyword>
<evidence type="ECO:0000256" key="1">
    <source>
        <dbReference type="ARBA" id="ARBA00022737"/>
    </source>
</evidence>
<dbReference type="InterPro" id="IPR056810">
    <property type="entry name" value="GNC1-like_N"/>
</dbReference>
<evidence type="ECO:0000313" key="4">
    <source>
        <dbReference type="Proteomes" id="UP000230750"/>
    </source>
</evidence>
<evidence type="ECO:0000313" key="3">
    <source>
        <dbReference type="EMBL" id="PIK44618.1"/>
    </source>
</evidence>
<feature type="domain" description="Stalled ribosome sensor GCN1-like N-terminal" evidence="2">
    <location>
        <begin position="222"/>
        <end position="355"/>
    </location>
</feature>
<dbReference type="Proteomes" id="UP000230750">
    <property type="component" value="Unassembled WGS sequence"/>
</dbReference>
<protein>
    <recommendedName>
        <fullName evidence="2">Stalled ribosome sensor GCN1-like N-terminal domain-containing protein</fullName>
    </recommendedName>
</protein>
<keyword evidence="4" id="KW-1185">Reference proteome</keyword>
<proteinExistence type="predicted"/>
<sequence>MAANTEVMRVLKAVVTKVTTSKLTERRTILTDAVDCLTSTQIVIPDNAVKGLVSSLSTSIHLYRDTLSRKQVQAILECLLDKEQEAAVKAILGVLCRFAEEQRNRAKCGGHGTAAYVALGWTFVLIRKVFAEDSKQQGSEWKRLVECQSGLAAAALNSRRRSIRQATYQKLRKSWKRTPSLWSNTISVLEELEPSAHQLCMVSLLVRSSQEKKSQTSQGFQKKIFVDGFIKITLGGKQKPPLYLLECCNYFLQSLTHDEFKDKMLPAINKGLLRSPENVLQAVNYIIAGVSLDLSQYSLDLAKSIATQLHSKDEKLQQIAEAASYSLAKQCSDSEAVENVAKHFIAVLGGSEGKLALPPERMGVLSGVKGLSNSGIMGSSSQQTIATSVCDMIIPYLKQEVHEGTLVYAIEVLSQWCTKFSSQVPATLTDWIEKAFALKQTTTAVRNAYFQCMLVLYKGDNLIEGVKLIPVMKQSVEKAKQQPNQVAMVMEGFSAACCLAQIALADVGAEEKVSFLWPLLDSTQMFTAEKFLQTISEEGLFTLVKLVEKLLIDHMHRIKPSTAKSYSAGFIKALVHPSWKLRQAARQAVRKILDADRGESHTAFHLLEEFATVINAEKPLGMHPTISAEGDKANDPIPPKVLASALQSLLPVTYDRQREEEIGYDLVIDHLLITASHPCIYSHRPSLWVDMTRKLVTDVHKMVSDSEERILVLLLEKNNASQSAQNAIQSLAKCCPNEFLPALMERVKKTLLIPDLATVTLRDYCIMNTPDGELYDKSIIEGKGQESESVGSMKRQNKAYSYKEQLMEIELKKIYTELEQSSRLLLASVVGNPSASAQYIPDLLSPLLSLLSSPLAATVVMATYVQISTCLFDKEKHILASCVAYCTFRLMEPAATINPDWTALSLKEACIKALDHIYQGTHLHLPSL</sequence>
<dbReference type="InterPro" id="IPR016024">
    <property type="entry name" value="ARM-type_fold"/>
</dbReference>
<dbReference type="OrthoDB" id="5148094at2759"/>
<accession>A0A2G8K9C8</accession>
<dbReference type="PANTHER" id="PTHR23346:SF7">
    <property type="entry name" value="STALLED RIBOSOME SENSOR GCN1"/>
    <property type="match status" value="1"/>
</dbReference>
<dbReference type="AlphaFoldDB" id="A0A2G8K9C8"/>
<reference evidence="3 4" key="1">
    <citation type="journal article" date="2017" name="PLoS Biol.">
        <title>The sea cucumber genome provides insights into morphological evolution and visceral regeneration.</title>
        <authorList>
            <person name="Zhang X."/>
            <person name="Sun L."/>
            <person name="Yuan J."/>
            <person name="Sun Y."/>
            <person name="Gao Y."/>
            <person name="Zhang L."/>
            <person name="Li S."/>
            <person name="Dai H."/>
            <person name="Hamel J.F."/>
            <person name="Liu C."/>
            <person name="Yu Y."/>
            <person name="Liu S."/>
            <person name="Lin W."/>
            <person name="Guo K."/>
            <person name="Jin S."/>
            <person name="Xu P."/>
            <person name="Storey K.B."/>
            <person name="Huan P."/>
            <person name="Zhang T."/>
            <person name="Zhou Y."/>
            <person name="Zhang J."/>
            <person name="Lin C."/>
            <person name="Li X."/>
            <person name="Xing L."/>
            <person name="Huo D."/>
            <person name="Sun M."/>
            <person name="Wang L."/>
            <person name="Mercier A."/>
            <person name="Li F."/>
            <person name="Yang H."/>
            <person name="Xiang J."/>
        </authorList>
    </citation>
    <scope>NUCLEOTIDE SEQUENCE [LARGE SCALE GENOMIC DNA]</scope>
    <source>
        <strain evidence="3">Shaxun</strain>
        <tissue evidence="3">Muscle</tissue>
    </source>
</reference>
<gene>
    <name evidence="3" type="ORF">BSL78_18539</name>
</gene>
<evidence type="ECO:0000259" key="2">
    <source>
        <dbReference type="Pfam" id="PF24993"/>
    </source>
</evidence>
<dbReference type="SUPFAM" id="SSF48371">
    <property type="entry name" value="ARM repeat"/>
    <property type="match status" value="1"/>
</dbReference>
<dbReference type="GO" id="GO:0006417">
    <property type="term" value="P:regulation of translation"/>
    <property type="evidence" value="ECO:0007669"/>
    <property type="project" value="TreeGrafter"/>
</dbReference>
<dbReference type="GO" id="GO:0005829">
    <property type="term" value="C:cytosol"/>
    <property type="evidence" value="ECO:0007669"/>
    <property type="project" value="TreeGrafter"/>
</dbReference>
<dbReference type="PANTHER" id="PTHR23346">
    <property type="entry name" value="TRANSLATIONAL ACTIVATOR GCN1-RELATED"/>
    <property type="match status" value="1"/>
</dbReference>